<evidence type="ECO:0000313" key="1">
    <source>
        <dbReference type="EMBL" id="VFK13746.1"/>
    </source>
</evidence>
<protein>
    <submittedName>
        <fullName evidence="1">Uncharacterized protein</fullName>
    </submittedName>
</protein>
<reference evidence="1" key="1">
    <citation type="submission" date="2019-02" db="EMBL/GenBank/DDBJ databases">
        <authorList>
            <person name="Gruber-Vodicka R. H."/>
            <person name="Seah K. B. B."/>
        </authorList>
    </citation>
    <scope>NUCLEOTIDE SEQUENCE</scope>
    <source>
        <strain evidence="1">BECK_BY7</strain>
    </source>
</reference>
<accession>A0A450W9J4</accession>
<organism evidence="1">
    <name type="scientific">Candidatus Kentrum sp. LFY</name>
    <dbReference type="NCBI Taxonomy" id="2126342"/>
    <lineage>
        <taxon>Bacteria</taxon>
        <taxon>Pseudomonadati</taxon>
        <taxon>Pseudomonadota</taxon>
        <taxon>Gammaproteobacteria</taxon>
        <taxon>Candidatus Kentrum</taxon>
    </lineage>
</organism>
<proteinExistence type="predicted"/>
<dbReference type="AlphaFoldDB" id="A0A450W9J4"/>
<gene>
    <name evidence="1" type="ORF">BECKLFY1418C_GA0070996_100432</name>
</gene>
<sequence length="165" mass="18270">MVEADPKTGLVVGARSPAYPGSCWEGPPGVFQHSAPRRLRHGRPCRFPIPRPVHWQGHGSLRDVHLARMPSIRCADLQPWADLRLSSSRVTCRGTVPVPKPLQKGKSNDTLPIGLRRALQFGPSRLFTSCSAWQMCRVPRNTDFALPMPTHAVPVRAQASPSMRK</sequence>
<name>A0A450W9J4_9GAMM</name>
<dbReference type="EMBL" id="CAADFN010000004">
    <property type="protein sequence ID" value="VFK13746.1"/>
    <property type="molecule type" value="Genomic_DNA"/>
</dbReference>